<dbReference type="Proteomes" id="UP000198855">
    <property type="component" value="Unassembled WGS sequence"/>
</dbReference>
<dbReference type="Pfam" id="PF03323">
    <property type="entry name" value="GerA"/>
    <property type="match status" value="1"/>
</dbReference>
<proteinExistence type="inferred from homology"/>
<reference evidence="5" key="1">
    <citation type="submission" date="2016-10" db="EMBL/GenBank/DDBJ databases">
        <authorList>
            <person name="Varghese N."/>
            <person name="Submissions S."/>
        </authorList>
    </citation>
    <scope>NUCLEOTIDE SEQUENCE [LARGE SCALE GENOMIC DNA]</scope>
    <source>
        <strain evidence="5">CGMCC 1.10784</strain>
    </source>
</reference>
<dbReference type="InterPro" id="IPR004995">
    <property type="entry name" value="Spore_Ger"/>
</dbReference>
<sequence>MSFLSSVVVHIPSWSVFCQALIALLVPILVTRMYKKLHSFVGNGRNLETNKTIQSSVSTPEVMPFSGDYQTDLQAIYSRIGSNSDLHARELPIKKLNARGTLFCVDGMQNERVLNMRIMEFLMFEATDGLLAGTVKSEELLPFNNLSKVSDIDIFNRSVLFGHAGLLIEGIPHGLLIEFPNGTNRSITEPVSEALIRGPRIGFSEVLSENTSLLRRQGFSDQLEMKSYRVGTRLQKDLVLAYMKDIVNPDLLQEVQTRVSNLNADFLADSGYIEQLIEDNYLSPFQQVQNTERPDRVINALLEGRIAILLDGTPFALIVPVTFSMLLQTPEDYYERWIPSSLLRMLRFGAAFVALMGPALYISLIAFHPGLIPTELALSIIETRQGVPFPALIEVLILEVSIEILREAGIRLPKPIGPAMGIVGGLIIGDAAVQAGIVSPFLVIVVAVTAISSFSIPTYSAGVTLRILRFIGMIFAAFLGMFGTILFFLLLCSHLTKLKSFGVPYLTPASPFRATDWKDLFFRAPLSLMKRRPAMLKTRNNKRK</sequence>
<name>A0A1I2BRX1_9BACL</name>
<evidence type="ECO:0000256" key="3">
    <source>
        <dbReference type="SAM" id="Phobius"/>
    </source>
</evidence>
<comment type="similarity">
    <text evidence="1">Belongs to the GerABKA family.</text>
</comment>
<keyword evidence="3" id="KW-0812">Transmembrane</keyword>
<dbReference type="AlphaFoldDB" id="A0A1I2BRX1"/>
<feature type="transmembrane region" description="Helical" evidence="3">
    <location>
        <begin position="426"/>
        <end position="455"/>
    </location>
</feature>
<evidence type="ECO:0000256" key="1">
    <source>
        <dbReference type="ARBA" id="ARBA00005278"/>
    </source>
</evidence>
<dbReference type="EMBL" id="FOMT01000003">
    <property type="protein sequence ID" value="SFE58814.1"/>
    <property type="molecule type" value="Genomic_DNA"/>
</dbReference>
<dbReference type="InterPro" id="IPR050768">
    <property type="entry name" value="UPF0353/GerABKA_families"/>
</dbReference>
<accession>A0A1I2BRX1</accession>
<dbReference type="RefSeq" id="WP_245773054.1">
    <property type="nucleotide sequence ID" value="NZ_FOMT01000003.1"/>
</dbReference>
<feature type="transmembrane region" description="Helical" evidence="3">
    <location>
        <begin position="346"/>
        <end position="367"/>
    </location>
</feature>
<dbReference type="PANTHER" id="PTHR22550:SF5">
    <property type="entry name" value="LEUCINE ZIPPER PROTEIN 4"/>
    <property type="match status" value="1"/>
</dbReference>
<dbReference type="PANTHER" id="PTHR22550">
    <property type="entry name" value="SPORE GERMINATION PROTEIN"/>
    <property type="match status" value="1"/>
</dbReference>
<dbReference type="STRING" id="1045775.SAMN05216378_3638"/>
<keyword evidence="2 3" id="KW-0472">Membrane</keyword>
<evidence type="ECO:0000313" key="4">
    <source>
        <dbReference type="EMBL" id="SFE58814.1"/>
    </source>
</evidence>
<evidence type="ECO:0000256" key="2">
    <source>
        <dbReference type="ARBA" id="ARBA00023136"/>
    </source>
</evidence>
<keyword evidence="5" id="KW-1185">Reference proteome</keyword>
<feature type="transmembrane region" description="Helical" evidence="3">
    <location>
        <begin position="467"/>
        <end position="491"/>
    </location>
</feature>
<dbReference type="PIRSF" id="PIRSF005690">
    <property type="entry name" value="GerBA"/>
    <property type="match status" value="1"/>
</dbReference>
<organism evidence="4 5">
    <name type="scientific">Paenibacillus catalpae</name>
    <dbReference type="NCBI Taxonomy" id="1045775"/>
    <lineage>
        <taxon>Bacteria</taxon>
        <taxon>Bacillati</taxon>
        <taxon>Bacillota</taxon>
        <taxon>Bacilli</taxon>
        <taxon>Bacillales</taxon>
        <taxon>Paenibacillaceae</taxon>
        <taxon>Paenibacillus</taxon>
    </lineage>
</organism>
<protein>
    <submittedName>
        <fullName evidence="4">Spore germination protein</fullName>
    </submittedName>
</protein>
<gene>
    <name evidence="4" type="ORF">SAMN05216378_3638</name>
</gene>
<evidence type="ECO:0000313" key="5">
    <source>
        <dbReference type="Proteomes" id="UP000198855"/>
    </source>
</evidence>
<dbReference type="GO" id="GO:0009847">
    <property type="term" value="P:spore germination"/>
    <property type="evidence" value="ECO:0007669"/>
    <property type="project" value="InterPro"/>
</dbReference>
<keyword evidence="3" id="KW-1133">Transmembrane helix</keyword>
<dbReference type="GO" id="GO:0016020">
    <property type="term" value="C:membrane"/>
    <property type="evidence" value="ECO:0007669"/>
    <property type="project" value="InterPro"/>
</dbReference>
<feature type="transmembrane region" description="Helical" evidence="3">
    <location>
        <begin position="12"/>
        <end position="30"/>
    </location>
</feature>